<evidence type="ECO:0000313" key="2">
    <source>
        <dbReference type="Proteomes" id="UP001221898"/>
    </source>
</evidence>
<accession>A0AAD7W111</accession>
<dbReference type="Proteomes" id="UP001221898">
    <property type="component" value="Unassembled WGS sequence"/>
</dbReference>
<sequence>MCCARQQPLPNRGGMSMTKDRLSMLLRTAESPWRPSPIWLLLTAATLSHRRQNCAFWAGEDAMFPHLPSVDILINCNKATARARATEFQTLLFLSL</sequence>
<dbReference type="AlphaFoldDB" id="A0AAD7W111"/>
<name>A0AAD7W111_9TELE</name>
<proteinExistence type="predicted"/>
<protein>
    <submittedName>
        <fullName evidence="1">Uncharacterized protein</fullName>
    </submittedName>
</protein>
<reference evidence="1" key="1">
    <citation type="journal article" date="2023" name="Science">
        <title>Genome structures resolve the early diversification of teleost fishes.</title>
        <authorList>
            <person name="Parey E."/>
            <person name="Louis A."/>
            <person name="Montfort J."/>
            <person name="Bouchez O."/>
            <person name="Roques C."/>
            <person name="Iampietro C."/>
            <person name="Lluch J."/>
            <person name="Castinel A."/>
            <person name="Donnadieu C."/>
            <person name="Desvignes T."/>
            <person name="Floi Bucao C."/>
            <person name="Jouanno E."/>
            <person name="Wen M."/>
            <person name="Mejri S."/>
            <person name="Dirks R."/>
            <person name="Jansen H."/>
            <person name="Henkel C."/>
            <person name="Chen W.J."/>
            <person name="Zahm M."/>
            <person name="Cabau C."/>
            <person name="Klopp C."/>
            <person name="Thompson A.W."/>
            <person name="Robinson-Rechavi M."/>
            <person name="Braasch I."/>
            <person name="Lecointre G."/>
            <person name="Bobe J."/>
            <person name="Postlethwait J.H."/>
            <person name="Berthelot C."/>
            <person name="Roest Crollius H."/>
            <person name="Guiguen Y."/>
        </authorList>
    </citation>
    <scope>NUCLEOTIDE SEQUENCE</scope>
    <source>
        <strain evidence="1">NC1722</strain>
    </source>
</reference>
<keyword evidence="2" id="KW-1185">Reference proteome</keyword>
<comment type="caution">
    <text evidence="1">The sequence shown here is derived from an EMBL/GenBank/DDBJ whole genome shotgun (WGS) entry which is preliminary data.</text>
</comment>
<dbReference type="EMBL" id="JAINUG010000400">
    <property type="protein sequence ID" value="KAJ8372481.1"/>
    <property type="molecule type" value="Genomic_DNA"/>
</dbReference>
<evidence type="ECO:0000313" key="1">
    <source>
        <dbReference type="EMBL" id="KAJ8372481.1"/>
    </source>
</evidence>
<organism evidence="1 2">
    <name type="scientific">Aldrovandia affinis</name>
    <dbReference type="NCBI Taxonomy" id="143900"/>
    <lineage>
        <taxon>Eukaryota</taxon>
        <taxon>Metazoa</taxon>
        <taxon>Chordata</taxon>
        <taxon>Craniata</taxon>
        <taxon>Vertebrata</taxon>
        <taxon>Euteleostomi</taxon>
        <taxon>Actinopterygii</taxon>
        <taxon>Neopterygii</taxon>
        <taxon>Teleostei</taxon>
        <taxon>Notacanthiformes</taxon>
        <taxon>Halosauridae</taxon>
        <taxon>Aldrovandia</taxon>
    </lineage>
</organism>
<gene>
    <name evidence="1" type="ORF">AAFF_G00289260</name>
</gene>